<sequence length="65" mass="7187">MGERVGKDQTVSNARPCPTDPREQERAPQHPVRTARDVFACPLAPRPHGTECLCREGQQGQGPEH</sequence>
<evidence type="ECO:0000313" key="2">
    <source>
        <dbReference type="EMBL" id="ELK09231.1"/>
    </source>
</evidence>
<proteinExistence type="predicted"/>
<dbReference type="InParanoid" id="L5KEL1"/>
<dbReference type="EMBL" id="KB030838">
    <property type="protein sequence ID" value="ELK09231.1"/>
    <property type="molecule type" value="Genomic_DNA"/>
</dbReference>
<keyword evidence="3" id="KW-1185">Reference proteome</keyword>
<evidence type="ECO:0000313" key="3">
    <source>
        <dbReference type="Proteomes" id="UP000010552"/>
    </source>
</evidence>
<organism evidence="2 3">
    <name type="scientific">Pteropus alecto</name>
    <name type="common">Black flying fox</name>
    <dbReference type="NCBI Taxonomy" id="9402"/>
    <lineage>
        <taxon>Eukaryota</taxon>
        <taxon>Metazoa</taxon>
        <taxon>Chordata</taxon>
        <taxon>Craniata</taxon>
        <taxon>Vertebrata</taxon>
        <taxon>Euteleostomi</taxon>
        <taxon>Mammalia</taxon>
        <taxon>Eutheria</taxon>
        <taxon>Laurasiatheria</taxon>
        <taxon>Chiroptera</taxon>
        <taxon>Yinpterochiroptera</taxon>
        <taxon>Pteropodoidea</taxon>
        <taxon>Pteropodidae</taxon>
        <taxon>Pteropodinae</taxon>
        <taxon>Pteropus</taxon>
    </lineage>
</organism>
<accession>L5KEL1</accession>
<name>L5KEL1_PTEAL</name>
<reference evidence="3" key="1">
    <citation type="journal article" date="2013" name="Science">
        <title>Comparative analysis of bat genomes provides insight into the evolution of flight and immunity.</title>
        <authorList>
            <person name="Zhang G."/>
            <person name="Cowled C."/>
            <person name="Shi Z."/>
            <person name="Huang Z."/>
            <person name="Bishop-Lilly K.A."/>
            <person name="Fang X."/>
            <person name="Wynne J.W."/>
            <person name="Xiong Z."/>
            <person name="Baker M.L."/>
            <person name="Zhao W."/>
            <person name="Tachedjian M."/>
            <person name="Zhu Y."/>
            <person name="Zhou P."/>
            <person name="Jiang X."/>
            <person name="Ng J."/>
            <person name="Yang L."/>
            <person name="Wu L."/>
            <person name="Xiao J."/>
            <person name="Feng Y."/>
            <person name="Chen Y."/>
            <person name="Sun X."/>
            <person name="Zhang Y."/>
            <person name="Marsh G.A."/>
            <person name="Crameri G."/>
            <person name="Broder C.C."/>
            <person name="Frey K.G."/>
            <person name="Wang L.F."/>
            <person name="Wang J."/>
        </authorList>
    </citation>
    <scope>NUCLEOTIDE SEQUENCE [LARGE SCALE GENOMIC DNA]</scope>
</reference>
<dbReference type="AlphaFoldDB" id="L5KEL1"/>
<evidence type="ECO:0000256" key="1">
    <source>
        <dbReference type="SAM" id="MobiDB-lite"/>
    </source>
</evidence>
<protein>
    <submittedName>
        <fullName evidence="2">Uncharacterized protein</fullName>
    </submittedName>
</protein>
<feature type="region of interest" description="Disordered" evidence="1">
    <location>
        <begin position="1"/>
        <end position="34"/>
    </location>
</feature>
<gene>
    <name evidence="2" type="ORF">PAL_GLEAN10002678</name>
</gene>
<dbReference type="Proteomes" id="UP000010552">
    <property type="component" value="Unassembled WGS sequence"/>
</dbReference>